<dbReference type="InterPro" id="IPR036910">
    <property type="entry name" value="HMG_box_dom_sf"/>
</dbReference>
<feature type="compositionally biased region" description="Polar residues" evidence="1">
    <location>
        <begin position="394"/>
        <end position="412"/>
    </location>
</feature>
<accession>A0A5M3MNR0</accession>
<evidence type="ECO:0000313" key="3">
    <source>
        <dbReference type="Proteomes" id="UP000053558"/>
    </source>
</evidence>
<dbReference type="EMBL" id="JH711579">
    <property type="protein sequence ID" value="EIW80799.1"/>
    <property type="molecule type" value="Genomic_DNA"/>
</dbReference>
<reference evidence="3" key="1">
    <citation type="journal article" date="2012" name="Science">
        <title>The Paleozoic origin of enzymatic lignin decomposition reconstructed from 31 fungal genomes.</title>
        <authorList>
            <person name="Floudas D."/>
            <person name="Binder M."/>
            <person name="Riley R."/>
            <person name="Barry K."/>
            <person name="Blanchette R.A."/>
            <person name="Henrissat B."/>
            <person name="Martinez A.T."/>
            <person name="Otillar R."/>
            <person name="Spatafora J.W."/>
            <person name="Yadav J.S."/>
            <person name="Aerts A."/>
            <person name="Benoit I."/>
            <person name="Boyd A."/>
            <person name="Carlson A."/>
            <person name="Copeland A."/>
            <person name="Coutinho P.M."/>
            <person name="de Vries R.P."/>
            <person name="Ferreira P."/>
            <person name="Findley K."/>
            <person name="Foster B."/>
            <person name="Gaskell J."/>
            <person name="Glotzer D."/>
            <person name="Gorecki P."/>
            <person name="Heitman J."/>
            <person name="Hesse C."/>
            <person name="Hori C."/>
            <person name="Igarashi K."/>
            <person name="Jurgens J.A."/>
            <person name="Kallen N."/>
            <person name="Kersten P."/>
            <person name="Kohler A."/>
            <person name="Kuees U."/>
            <person name="Kumar T.K.A."/>
            <person name="Kuo A."/>
            <person name="LaButti K."/>
            <person name="Larrondo L.F."/>
            <person name="Lindquist E."/>
            <person name="Ling A."/>
            <person name="Lombard V."/>
            <person name="Lucas S."/>
            <person name="Lundell T."/>
            <person name="Martin R."/>
            <person name="McLaughlin D.J."/>
            <person name="Morgenstern I."/>
            <person name="Morin E."/>
            <person name="Murat C."/>
            <person name="Nagy L.G."/>
            <person name="Nolan M."/>
            <person name="Ohm R.A."/>
            <person name="Patyshakuliyeva A."/>
            <person name="Rokas A."/>
            <person name="Ruiz-Duenas F.J."/>
            <person name="Sabat G."/>
            <person name="Salamov A."/>
            <person name="Samejima M."/>
            <person name="Schmutz J."/>
            <person name="Slot J.C."/>
            <person name="St John F."/>
            <person name="Stenlid J."/>
            <person name="Sun H."/>
            <person name="Sun S."/>
            <person name="Syed K."/>
            <person name="Tsang A."/>
            <person name="Wiebenga A."/>
            <person name="Young D."/>
            <person name="Pisabarro A."/>
            <person name="Eastwood D.C."/>
            <person name="Martin F."/>
            <person name="Cullen D."/>
            <person name="Grigoriev I.V."/>
            <person name="Hibbett D.S."/>
        </authorList>
    </citation>
    <scope>NUCLEOTIDE SEQUENCE [LARGE SCALE GENOMIC DNA]</scope>
    <source>
        <strain evidence="3">RWD-64-598 SS2</strain>
    </source>
</reference>
<protein>
    <submittedName>
        <fullName evidence="2">Uncharacterized protein</fullName>
    </submittedName>
</protein>
<dbReference type="SUPFAM" id="SSF47095">
    <property type="entry name" value="HMG-box"/>
    <property type="match status" value="1"/>
</dbReference>
<dbReference type="OMA" id="WRTKHEL"/>
<organism evidence="2 3">
    <name type="scientific">Coniophora puteana (strain RWD-64-598)</name>
    <name type="common">Brown rot fungus</name>
    <dbReference type="NCBI Taxonomy" id="741705"/>
    <lineage>
        <taxon>Eukaryota</taxon>
        <taxon>Fungi</taxon>
        <taxon>Dikarya</taxon>
        <taxon>Basidiomycota</taxon>
        <taxon>Agaricomycotina</taxon>
        <taxon>Agaricomycetes</taxon>
        <taxon>Agaricomycetidae</taxon>
        <taxon>Boletales</taxon>
        <taxon>Coniophorineae</taxon>
        <taxon>Coniophoraceae</taxon>
        <taxon>Coniophora</taxon>
    </lineage>
</organism>
<comment type="caution">
    <text evidence="2">The sequence shown here is derived from an EMBL/GenBank/DDBJ whole genome shotgun (WGS) entry which is preliminary data.</text>
</comment>
<feature type="compositionally biased region" description="Polar residues" evidence="1">
    <location>
        <begin position="372"/>
        <end position="384"/>
    </location>
</feature>
<feature type="region of interest" description="Disordered" evidence="1">
    <location>
        <begin position="456"/>
        <end position="486"/>
    </location>
</feature>
<evidence type="ECO:0000313" key="2">
    <source>
        <dbReference type="EMBL" id="EIW80799.1"/>
    </source>
</evidence>
<feature type="compositionally biased region" description="Basic residues" evidence="1">
    <location>
        <begin position="463"/>
        <end position="478"/>
    </location>
</feature>
<feature type="region of interest" description="Disordered" evidence="1">
    <location>
        <begin position="372"/>
        <end position="414"/>
    </location>
</feature>
<evidence type="ECO:0000256" key="1">
    <source>
        <dbReference type="SAM" id="MobiDB-lite"/>
    </source>
</evidence>
<sequence>MVEHQQLRYSKTLLKKAYKGTRGPTRRRFAAPRIPKTPGERATLKAQRFARRQDLNADLKDAQKQVMEMAIQLQQKYRGHSVEWYFEAILQQARADGKKRAPNNWNAFLHVKTRELNDALPEGERRLTASERAAELKVIWNKIPESERAEFAKEMVEDLEKFRENKDDAVHNFSLMSYHDAHSTLKSCADELNRMAGRTDTRVMLMAVRSDNEHVLTPYFYASDISLATYFHALTRYTPHEFLAKLESCTISGLIGLIHNAKDEFVMLKKEVVLEILIKLRKATNYQWNRTPYLHFDDAVTYKYGVVVENWPLKTFASPSSVTNLPELKVLLSAWETKTTSFRKMSDEEWAEWRTKHELKRMQEMNMAIDSVQTSASTPSQPGSPSHPAASEIAPSQSSPSEVAPSQPTPSQAAFLPVAYPPTAYPSPAAQSLPSPWGPASTPAAAESTLQFVMSDPNGKAIRQPRAKPPRKSKKKATPSHGSQAVGAATVGEALVPAASQGLQTNTLAVPQAAHQVYGQTFEHALSSGVRQDVSYSYDMPLGQQDFSQHSLSAELLNVGGAFNYPGQQGNILGNSSGMLDFTMSSTNSFNVIGNNNQSIQYDHSL</sequence>
<dbReference type="Proteomes" id="UP000053558">
    <property type="component" value="Unassembled WGS sequence"/>
</dbReference>
<proteinExistence type="predicted"/>
<keyword evidence="3" id="KW-1185">Reference proteome</keyword>
<dbReference type="KEGG" id="cput:CONPUDRAFT_154797"/>
<dbReference type="AlphaFoldDB" id="A0A5M3MNR0"/>
<dbReference type="GeneID" id="19203324"/>
<gene>
    <name evidence="2" type="ORF">CONPUDRAFT_154797</name>
</gene>
<dbReference type="RefSeq" id="XP_007769653.1">
    <property type="nucleotide sequence ID" value="XM_007771463.1"/>
</dbReference>
<name>A0A5M3MNR0_CONPW</name>
<dbReference type="OrthoDB" id="2685591at2759"/>